<name>A0AAV0G6A0_9ASTE</name>
<proteinExistence type="predicted"/>
<protein>
    <submittedName>
        <fullName evidence="2">Uncharacterized protein</fullName>
    </submittedName>
</protein>
<keyword evidence="1" id="KW-1133">Transmembrane helix</keyword>
<evidence type="ECO:0000313" key="3">
    <source>
        <dbReference type="Proteomes" id="UP001152523"/>
    </source>
</evidence>
<keyword evidence="1" id="KW-0472">Membrane</keyword>
<feature type="transmembrane region" description="Helical" evidence="1">
    <location>
        <begin position="50"/>
        <end position="71"/>
    </location>
</feature>
<keyword evidence="3" id="KW-1185">Reference proteome</keyword>
<comment type="caution">
    <text evidence="2">The sequence shown here is derived from an EMBL/GenBank/DDBJ whole genome shotgun (WGS) entry which is preliminary data.</text>
</comment>
<evidence type="ECO:0000313" key="2">
    <source>
        <dbReference type="EMBL" id="CAH9142906.1"/>
    </source>
</evidence>
<dbReference type="EMBL" id="CAMAPF010001045">
    <property type="protein sequence ID" value="CAH9142906.1"/>
    <property type="molecule type" value="Genomic_DNA"/>
</dbReference>
<accession>A0AAV0G6A0</accession>
<dbReference type="Proteomes" id="UP001152523">
    <property type="component" value="Unassembled WGS sequence"/>
</dbReference>
<sequence>MVNGGCNMFEWIDAEMCPRSKVIIPGLLRKINKLQLLLEEKNAMPQKKKIWTVLCCLVGGLMMLALCVFYFDVEKKNKLDWEYCEVSIRKSLTVTLGIS</sequence>
<gene>
    <name evidence="2" type="ORF">CEPIT_LOCUS40261</name>
</gene>
<keyword evidence="1" id="KW-0812">Transmembrane</keyword>
<organism evidence="2 3">
    <name type="scientific">Cuscuta epithymum</name>
    <dbReference type="NCBI Taxonomy" id="186058"/>
    <lineage>
        <taxon>Eukaryota</taxon>
        <taxon>Viridiplantae</taxon>
        <taxon>Streptophyta</taxon>
        <taxon>Embryophyta</taxon>
        <taxon>Tracheophyta</taxon>
        <taxon>Spermatophyta</taxon>
        <taxon>Magnoliopsida</taxon>
        <taxon>eudicotyledons</taxon>
        <taxon>Gunneridae</taxon>
        <taxon>Pentapetalae</taxon>
        <taxon>asterids</taxon>
        <taxon>lamiids</taxon>
        <taxon>Solanales</taxon>
        <taxon>Convolvulaceae</taxon>
        <taxon>Cuscuteae</taxon>
        <taxon>Cuscuta</taxon>
        <taxon>Cuscuta subgen. Cuscuta</taxon>
    </lineage>
</organism>
<evidence type="ECO:0000256" key="1">
    <source>
        <dbReference type="SAM" id="Phobius"/>
    </source>
</evidence>
<dbReference type="AlphaFoldDB" id="A0AAV0G6A0"/>
<reference evidence="2" key="1">
    <citation type="submission" date="2022-07" db="EMBL/GenBank/DDBJ databases">
        <authorList>
            <person name="Macas J."/>
            <person name="Novak P."/>
            <person name="Neumann P."/>
        </authorList>
    </citation>
    <scope>NUCLEOTIDE SEQUENCE</scope>
</reference>